<evidence type="ECO:0000256" key="2">
    <source>
        <dbReference type="ARBA" id="ARBA00022729"/>
    </source>
</evidence>
<feature type="compositionally biased region" description="Polar residues" evidence="6">
    <location>
        <begin position="747"/>
        <end position="770"/>
    </location>
</feature>
<feature type="region of interest" description="Disordered" evidence="6">
    <location>
        <begin position="371"/>
        <end position="390"/>
    </location>
</feature>
<keyword evidence="2" id="KW-0732">Signal</keyword>
<dbReference type="Gene3D" id="3.55.50.30">
    <property type="match status" value="1"/>
</dbReference>
<dbReference type="Proteomes" id="UP000554837">
    <property type="component" value="Unassembled WGS sequence"/>
</dbReference>
<feature type="domain" description="NolW-like" evidence="8">
    <location>
        <begin position="200"/>
        <end position="256"/>
    </location>
</feature>
<evidence type="ECO:0000259" key="7">
    <source>
        <dbReference type="Pfam" id="PF00263"/>
    </source>
</evidence>
<organism evidence="9 10">
    <name type="scientific">Inhella inkyongensis</name>
    <dbReference type="NCBI Taxonomy" id="392593"/>
    <lineage>
        <taxon>Bacteria</taxon>
        <taxon>Pseudomonadati</taxon>
        <taxon>Pseudomonadota</taxon>
        <taxon>Betaproteobacteria</taxon>
        <taxon>Burkholderiales</taxon>
        <taxon>Sphaerotilaceae</taxon>
        <taxon>Inhella</taxon>
    </lineage>
</organism>
<dbReference type="PANTHER" id="PTHR30332">
    <property type="entry name" value="PROBABLE GENERAL SECRETION PATHWAY PROTEIN D"/>
    <property type="match status" value="1"/>
</dbReference>
<dbReference type="InterPro" id="IPR001775">
    <property type="entry name" value="GspD/PilQ"/>
</dbReference>
<evidence type="ECO:0000256" key="1">
    <source>
        <dbReference type="ARBA" id="ARBA00004370"/>
    </source>
</evidence>
<feature type="region of interest" description="Disordered" evidence="6">
    <location>
        <begin position="694"/>
        <end position="813"/>
    </location>
</feature>
<dbReference type="PRINTS" id="PR00811">
    <property type="entry name" value="BCTERIALGSPD"/>
</dbReference>
<protein>
    <submittedName>
        <fullName evidence="9">General secretion pathway protein D</fullName>
    </submittedName>
</protein>
<evidence type="ECO:0000313" key="10">
    <source>
        <dbReference type="Proteomes" id="UP000554837"/>
    </source>
</evidence>
<dbReference type="AlphaFoldDB" id="A0A840S447"/>
<feature type="domain" description="Type II/III secretion system secretin-like" evidence="7">
    <location>
        <begin position="490"/>
        <end position="662"/>
    </location>
</feature>
<dbReference type="Pfam" id="PF00263">
    <property type="entry name" value="Secretin"/>
    <property type="match status" value="1"/>
</dbReference>
<dbReference type="Pfam" id="PF03958">
    <property type="entry name" value="Secretin_N"/>
    <property type="match status" value="2"/>
</dbReference>
<dbReference type="PANTHER" id="PTHR30332:SF25">
    <property type="entry name" value="SECRETIN XPSD"/>
    <property type="match status" value="1"/>
</dbReference>
<proteinExistence type="inferred from homology"/>
<evidence type="ECO:0000256" key="4">
    <source>
        <dbReference type="RuleBase" id="RU004003"/>
    </source>
</evidence>
<gene>
    <name evidence="9" type="ORF">HNQ51_001807</name>
</gene>
<keyword evidence="5" id="KW-0813">Transport</keyword>
<dbReference type="GO" id="GO:0009306">
    <property type="term" value="P:protein secretion"/>
    <property type="evidence" value="ECO:0007669"/>
    <property type="project" value="InterPro"/>
</dbReference>
<evidence type="ECO:0000313" key="9">
    <source>
        <dbReference type="EMBL" id="MBB5204493.1"/>
    </source>
</evidence>
<keyword evidence="10" id="KW-1185">Reference proteome</keyword>
<dbReference type="GO" id="GO:0015627">
    <property type="term" value="C:type II protein secretion system complex"/>
    <property type="evidence" value="ECO:0007669"/>
    <property type="project" value="TreeGrafter"/>
</dbReference>
<feature type="domain" description="NolW-like" evidence="8">
    <location>
        <begin position="347"/>
        <end position="425"/>
    </location>
</feature>
<dbReference type="InterPro" id="IPR038591">
    <property type="entry name" value="NolW-like_sf"/>
</dbReference>
<evidence type="ECO:0000256" key="3">
    <source>
        <dbReference type="ARBA" id="ARBA00023136"/>
    </source>
</evidence>
<dbReference type="PROSITE" id="PS51257">
    <property type="entry name" value="PROKAR_LIPOPROTEIN"/>
    <property type="match status" value="1"/>
</dbReference>
<comment type="caution">
    <text evidence="9">The sequence shown here is derived from an EMBL/GenBank/DDBJ whole genome shotgun (WGS) entry which is preliminary data.</text>
</comment>
<accession>A0A840S447</accession>
<sequence>MTRAQSPISLCLATLALSACTSQPKDLESLHFKKTPVFQATDSRSKPEEANLIPSLQASEAPTFMPPRQVGSGEKAISSRSANFPDDTEEVSIAIEQTPLPMFVQILYGNVLKRPYSLDPAVGTRTDPVTFKTSRPLSKKRMAELAVSLLRSYQLQVEDLEGLIKISPQQQGPISSNILMSGKQLGDGTPSFNAIHHYVEMEYVRNSEVVQWLRQIMGQRVQIQEDNARNALLISGQAGEVRAALTIIQSFDQPRMRGRIAARVTPSYASPTDLAQKLTDVLNAQGIAAGGNSGATQATVLLLPVPSISSVFVFATNQALLDHTLHWAAELDKAPIGTATVRGGLFTYAVKYADAKSLALTLGEVLGGAGSQPTAPSGASAQQPTRSSFGRVTVNNATNTLIIRGTSAEEQQQLIDLLRELDRPTKSAWIEVVVAEVTTDAKEELGVSWSGNNQTAVGSAGSRSGSLNGSGFNLGMVNDARTVMANLSLLSSKGKGRILSNPRVLARNGESATISVGREVPVVTSVQSTGQTSSGGLFGGNQLGVLQQIQYRSTGVILQVRPVINSGNRMDLEVSQEVSSAEATTTGVSSSPTISNRRIDTKISLRDGSTVLLGGLILNNGKISADGLPFLKDLPVIGGVFGKRSDVSSETELLVMITPHVINDDYEAEEVAQAVRKSYGSWVQSLPVSRVALEPEPRTEVAPTMNPNPSPRSPASSDLGFSKIPVRKTPSLANKSDSQPDEMDSSDIVTSRPITRQTQSSPTPNSNERINQAAPEKAAPQKGASHSEPSRTTESGKSVTLPGGIQGKEVTDQKLLDEIKKAIGNK</sequence>
<reference evidence="9 10" key="1">
    <citation type="submission" date="2020-08" db="EMBL/GenBank/DDBJ databases">
        <title>Genomic Encyclopedia of Type Strains, Phase IV (KMG-IV): sequencing the most valuable type-strain genomes for metagenomic binning, comparative biology and taxonomic classification.</title>
        <authorList>
            <person name="Goeker M."/>
        </authorList>
    </citation>
    <scope>NUCLEOTIDE SEQUENCE [LARGE SCALE GENOMIC DNA]</scope>
    <source>
        <strain evidence="9 10">DSM 23958</strain>
    </source>
</reference>
<dbReference type="InterPro" id="IPR005644">
    <property type="entry name" value="NolW-like"/>
</dbReference>
<evidence type="ECO:0000256" key="6">
    <source>
        <dbReference type="SAM" id="MobiDB-lite"/>
    </source>
</evidence>
<comment type="subcellular location">
    <subcellularLocation>
        <location evidence="5">Cell outer membrane</location>
    </subcellularLocation>
    <subcellularLocation>
        <location evidence="1">Membrane</location>
    </subcellularLocation>
</comment>
<evidence type="ECO:0000259" key="8">
    <source>
        <dbReference type="Pfam" id="PF03958"/>
    </source>
</evidence>
<dbReference type="InterPro" id="IPR004846">
    <property type="entry name" value="T2SS/T3SS_dom"/>
</dbReference>
<dbReference type="RefSeq" id="WP_175423544.1">
    <property type="nucleotide sequence ID" value="NZ_CP040709.1"/>
</dbReference>
<dbReference type="InterPro" id="IPR050810">
    <property type="entry name" value="Bact_Secretion_Sys_Channel"/>
</dbReference>
<comment type="similarity">
    <text evidence="4">Belongs to the bacterial secretin family.</text>
</comment>
<name>A0A840S447_9BURK</name>
<dbReference type="Gene3D" id="3.30.1370.120">
    <property type="match status" value="2"/>
</dbReference>
<keyword evidence="3" id="KW-0472">Membrane</keyword>
<evidence type="ECO:0000256" key="5">
    <source>
        <dbReference type="RuleBase" id="RU004004"/>
    </source>
</evidence>
<dbReference type="GO" id="GO:0009279">
    <property type="term" value="C:cell outer membrane"/>
    <property type="evidence" value="ECO:0007669"/>
    <property type="project" value="UniProtKB-SubCell"/>
</dbReference>
<dbReference type="EMBL" id="JACHHO010000002">
    <property type="protein sequence ID" value="MBB5204493.1"/>
    <property type="molecule type" value="Genomic_DNA"/>
</dbReference>